<gene>
    <name evidence="2" type="ORF">HMPREF9439_00467</name>
</gene>
<name>F3QHS0_9BURK</name>
<evidence type="ECO:0000313" key="3">
    <source>
        <dbReference type="Proteomes" id="UP000005156"/>
    </source>
</evidence>
<dbReference type="Proteomes" id="UP000005156">
    <property type="component" value="Unassembled WGS sequence"/>
</dbReference>
<dbReference type="EMBL" id="AFBP01000011">
    <property type="protein sequence ID" value="EGG56984.1"/>
    <property type="molecule type" value="Genomic_DNA"/>
</dbReference>
<evidence type="ECO:0000256" key="1">
    <source>
        <dbReference type="SAM" id="MobiDB-lite"/>
    </source>
</evidence>
<accession>F3QHS0</accession>
<evidence type="ECO:0000313" key="2">
    <source>
        <dbReference type="EMBL" id="EGG56984.1"/>
    </source>
</evidence>
<sequence length="103" mass="11338">MRQSGETSEKAYENATCSLEELKKVRSFNNNIKGVAKFSTAISKAAEALSSTTNLTVESQQKISSIVRAATPTADQVKQTHRGRVNNNKPEKSRPNLSSIWIK</sequence>
<comment type="caution">
    <text evidence="2">The sequence shown here is derived from an EMBL/GenBank/DDBJ whole genome shotgun (WGS) entry which is preliminary data.</text>
</comment>
<dbReference type="HOGENOM" id="CLU_2261041_0_0_4"/>
<feature type="region of interest" description="Disordered" evidence="1">
    <location>
        <begin position="71"/>
        <end position="103"/>
    </location>
</feature>
<reference evidence="2 3" key="1">
    <citation type="submission" date="2011-02" db="EMBL/GenBank/DDBJ databases">
        <authorList>
            <person name="Weinstock G."/>
            <person name="Sodergren E."/>
            <person name="Clifton S."/>
            <person name="Fulton L."/>
            <person name="Fulton B."/>
            <person name="Courtney L."/>
            <person name="Fronick C."/>
            <person name="Harrison M."/>
            <person name="Strong C."/>
            <person name="Farmer C."/>
            <person name="Delahaunty K."/>
            <person name="Markovic C."/>
            <person name="Hall O."/>
            <person name="Minx P."/>
            <person name="Tomlinson C."/>
            <person name="Mitreva M."/>
            <person name="Hou S."/>
            <person name="Chen J."/>
            <person name="Wollam A."/>
            <person name="Pepin K.H."/>
            <person name="Johnson M."/>
            <person name="Bhonagiri V."/>
            <person name="Zhang X."/>
            <person name="Suruliraj S."/>
            <person name="Warren W."/>
            <person name="Chinwalla A."/>
            <person name="Mardis E.R."/>
            <person name="Wilson R.K."/>
        </authorList>
    </citation>
    <scope>NUCLEOTIDE SEQUENCE [LARGE SCALE GENOMIC DNA]</scope>
    <source>
        <strain evidence="2 3">YIT 11859</strain>
    </source>
</reference>
<keyword evidence="3" id="KW-1185">Reference proteome</keyword>
<protein>
    <submittedName>
        <fullName evidence="2">Conserved domain protein</fullName>
    </submittedName>
</protein>
<proteinExistence type="predicted"/>
<organism evidence="2 3">
    <name type="scientific">Parasutterella excrementihominis YIT 11859</name>
    <dbReference type="NCBI Taxonomy" id="762966"/>
    <lineage>
        <taxon>Bacteria</taxon>
        <taxon>Pseudomonadati</taxon>
        <taxon>Pseudomonadota</taxon>
        <taxon>Betaproteobacteria</taxon>
        <taxon>Burkholderiales</taxon>
        <taxon>Sutterellaceae</taxon>
        <taxon>Parasutterella</taxon>
    </lineage>
</organism>
<dbReference type="AlphaFoldDB" id="F3QHS0"/>